<keyword evidence="3" id="KW-1185">Reference proteome</keyword>
<feature type="region of interest" description="Disordered" evidence="1">
    <location>
        <begin position="390"/>
        <end position="492"/>
    </location>
</feature>
<feature type="compositionally biased region" description="Acidic residues" evidence="1">
    <location>
        <begin position="443"/>
        <end position="456"/>
    </location>
</feature>
<dbReference type="GeneID" id="87857663"/>
<feature type="region of interest" description="Disordered" evidence="1">
    <location>
        <begin position="197"/>
        <end position="228"/>
    </location>
</feature>
<feature type="compositionally biased region" description="Polar residues" evidence="1">
    <location>
        <begin position="248"/>
        <end position="265"/>
    </location>
</feature>
<feature type="region of interest" description="Disordered" evidence="1">
    <location>
        <begin position="31"/>
        <end position="63"/>
    </location>
</feature>
<dbReference type="RefSeq" id="XP_062684353.1">
    <property type="nucleotide sequence ID" value="XM_062820509.1"/>
</dbReference>
<organism evidence="2 3">
    <name type="scientific">Neurospora tetraspora</name>
    <dbReference type="NCBI Taxonomy" id="94610"/>
    <lineage>
        <taxon>Eukaryota</taxon>
        <taxon>Fungi</taxon>
        <taxon>Dikarya</taxon>
        <taxon>Ascomycota</taxon>
        <taxon>Pezizomycotina</taxon>
        <taxon>Sordariomycetes</taxon>
        <taxon>Sordariomycetidae</taxon>
        <taxon>Sordariales</taxon>
        <taxon>Sordariaceae</taxon>
        <taxon>Neurospora</taxon>
    </lineage>
</organism>
<evidence type="ECO:0000313" key="2">
    <source>
        <dbReference type="EMBL" id="KAK3351058.1"/>
    </source>
</evidence>
<accession>A0AAE0JKK0</accession>
<feature type="compositionally biased region" description="Basic and acidic residues" evidence="1">
    <location>
        <begin position="414"/>
        <end position="435"/>
    </location>
</feature>
<feature type="compositionally biased region" description="Acidic residues" evidence="1">
    <location>
        <begin position="39"/>
        <end position="63"/>
    </location>
</feature>
<feature type="region of interest" description="Disordered" evidence="1">
    <location>
        <begin position="126"/>
        <end position="158"/>
    </location>
</feature>
<feature type="compositionally biased region" description="Polar residues" evidence="1">
    <location>
        <begin position="136"/>
        <end position="150"/>
    </location>
</feature>
<dbReference type="Proteomes" id="UP001278500">
    <property type="component" value="Unassembled WGS sequence"/>
</dbReference>
<evidence type="ECO:0000313" key="3">
    <source>
        <dbReference type="Proteomes" id="UP001278500"/>
    </source>
</evidence>
<reference evidence="2" key="1">
    <citation type="journal article" date="2023" name="Mol. Phylogenet. Evol.">
        <title>Genome-scale phylogeny and comparative genomics of the fungal order Sordariales.</title>
        <authorList>
            <person name="Hensen N."/>
            <person name="Bonometti L."/>
            <person name="Westerberg I."/>
            <person name="Brannstrom I.O."/>
            <person name="Guillou S."/>
            <person name="Cros-Aarteil S."/>
            <person name="Calhoun S."/>
            <person name="Haridas S."/>
            <person name="Kuo A."/>
            <person name="Mondo S."/>
            <person name="Pangilinan J."/>
            <person name="Riley R."/>
            <person name="LaButti K."/>
            <person name="Andreopoulos B."/>
            <person name="Lipzen A."/>
            <person name="Chen C."/>
            <person name="Yan M."/>
            <person name="Daum C."/>
            <person name="Ng V."/>
            <person name="Clum A."/>
            <person name="Steindorff A."/>
            <person name="Ohm R.A."/>
            <person name="Martin F."/>
            <person name="Silar P."/>
            <person name="Natvig D.O."/>
            <person name="Lalanne C."/>
            <person name="Gautier V."/>
            <person name="Ament-Velasquez S.L."/>
            <person name="Kruys A."/>
            <person name="Hutchinson M.I."/>
            <person name="Powell A.J."/>
            <person name="Barry K."/>
            <person name="Miller A.N."/>
            <person name="Grigoriev I.V."/>
            <person name="Debuchy R."/>
            <person name="Gladieux P."/>
            <person name="Hiltunen Thoren M."/>
            <person name="Johannesson H."/>
        </authorList>
    </citation>
    <scope>NUCLEOTIDE SEQUENCE</scope>
    <source>
        <strain evidence="2">CBS 560.94</strain>
    </source>
</reference>
<feature type="compositionally biased region" description="Acidic residues" evidence="1">
    <location>
        <begin position="399"/>
        <end position="413"/>
    </location>
</feature>
<reference evidence="2" key="2">
    <citation type="submission" date="2023-06" db="EMBL/GenBank/DDBJ databases">
        <authorList>
            <consortium name="Lawrence Berkeley National Laboratory"/>
            <person name="Haridas S."/>
            <person name="Hensen N."/>
            <person name="Bonometti L."/>
            <person name="Westerberg I."/>
            <person name="Brannstrom I.O."/>
            <person name="Guillou S."/>
            <person name="Cros-Aarteil S."/>
            <person name="Calhoun S."/>
            <person name="Kuo A."/>
            <person name="Mondo S."/>
            <person name="Pangilinan J."/>
            <person name="Riley R."/>
            <person name="Labutti K."/>
            <person name="Andreopoulos B."/>
            <person name="Lipzen A."/>
            <person name="Chen C."/>
            <person name="Yanf M."/>
            <person name="Daum C."/>
            <person name="Ng V."/>
            <person name="Clum A."/>
            <person name="Steindorff A."/>
            <person name="Ohm R."/>
            <person name="Martin F."/>
            <person name="Silar P."/>
            <person name="Natvig D."/>
            <person name="Lalanne C."/>
            <person name="Gautier V."/>
            <person name="Ament-Velasquez S.L."/>
            <person name="Kruys A."/>
            <person name="Hutchinson M.I."/>
            <person name="Powell A.J."/>
            <person name="Barry K."/>
            <person name="Miller A.N."/>
            <person name="Grigoriev I.V."/>
            <person name="Debuchy R."/>
            <person name="Gladieux P."/>
            <person name="Thoren M.H."/>
            <person name="Johannesson H."/>
        </authorList>
    </citation>
    <scope>NUCLEOTIDE SEQUENCE</scope>
    <source>
        <strain evidence="2">CBS 560.94</strain>
    </source>
</reference>
<gene>
    <name evidence="2" type="ORF">B0H65DRAFT_107226</name>
</gene>
<protein>
    <submittedName>
        <fullName evidence="2">Uncharacterized protein</fullName>
    </submittedName>
</protein>
<feature type="compositionally biased region" description="Pro residues" evidence="1">
    <location>
        <begin position="280"/>
        <end position="289"/>
    </location>
</feature>
<dbReference type="EMBL" id="JAUEPP010000002">
    <property type="protein sequence ID" value="KAK3351058.1"/>
    <property type="molecule type" value="Genomic_DNA"/>
</dbReference>
<feature type="compositionally biased region" description="Polar residues" evidence="1">
    <location>
        <begin position="457"/>
        <end position="471"/>
    </location>
</feature>
<comment type="caution">
    <text evidence="2">The sequence shown here is derived from an EMBL/GenBank/DDBJ whole genome shotgun (WGS) entry which is preliminary data.</text>
</comment>
<feature type="compositionally biased region" description="Low complexity" evidence="1">
    <location>
        <begin position="270"/>
        <end position="279"/>
    </location>
</feature>
<evidence type="ECO:0000256" key="1">
    <source>
        <dbReference type="SAM" id="MobiDB-lite"/>
    </source>
</evidence>
<sequence length="528" mass="59503">MSYEHRCLMRRRLELYHDILTEQLRPRIEAAAAATTEHDDSDADQYIDDDTDNTDDTDDSDEDLCEWEHAENKPSEESYARVTQWRCGLEGNRVWEKDAPDYFENTEKVSDQVELEQQDDNEAFPTTGVHHVEHSGSGSAADTSVQTSGGPPTPLSDAVALDPMAKVEEQGRAHNGDNTLNDPKTTKREEYSTALLNDMASGSESPKDDSLDRLTTPPSSPCPESSVTANPLFMKERNHISLHPQSNLINHSQSLPTNSRLSQSNRRSKSLPPLNLLPSHCPPTPPPETSSPSTSTYSQLRFTVTQAELDFFYKHIEQVEYMIRGIDYQFQMQEYRNEVRRQNRRRRRRAEVEERLMFIAWGNEMSSEDWSNVAGMDGTEHQSWENTAVTGEWDSGGLEGDESADAKEEGDDDPSSHRPGEKGEGCGTDGHREDGESVGADGAGDEDAVVAEEDGSSENGWDSGAWSSTWSEPEEKTQLHQPTQRSPLRKGYTPDDMVWEEAVAEAEYLGFYGHQFKKDERGRRHWRL</sequence>
<name>A0AAE0JKK0_9PEZI</name>
<feature type="region of interest" description="Disordered" evidence="1">
    <location>
        <begin position="248"/>
        <end position="297"/>
    </location>
</feature>
<dbReference type="AlphaFoldDB" id="A0AAE0JKK0"/>
<proteinExistence type="predicted"/>